<keyword evidence="3" id="KW-1185">Reference proteome</keyword>
<proteinExistence type="predicted"/>
<feature type="compositionally biased region" description="Polar residues" evidence="1">
    <location>
        <begin position="1"/>
        <end position="16"/>
    </location>
</feature>
<protein>
    <submittedName>
        <fullName evidence="2">Uncharacterized protein</fullName>
    </submittedName>
</protein>
<feature type="compositionally biased region" description="Low complexity" evidence="1">
    <location>
        <begin position="126"/>
        <end position="135"/>
    </location>
</feature>
<sequence length="135" mass="15055">MPIRTASLTKRISDNGQALHRAMARRTASGEDREPSKAEQDLIEEREQLKREREQRQAQASAPRPSAIDRLQRTHHAQPKDKPKAKKEAEHAGEVKKPKAHRTRAEKHAEKAAAMEAARHSRKAAGKPGAKPASK</sequence>
<feature type="compositionally biased region" description="Basic and acidic residues" evidence="1">
    <location>
        <begin position="106"/>
        <end position="119"/>
    </location>
</feature>
<accession>A0A6N8IS14</accession>
<comment type="caution">
    <text evidence="2">The sequence shown here is derived from an EMBL/GenBank/DDBJ whole genome shotgun (WGS) entry which is preliminary data.</text>
</comment>
<dbReference type="RefSeq" id="WP_157397373.1">
    <property type="nucleotide sequence ID" value="NZ_WSEL01000003.1"/>
</dbReference>
<name>A0A6N8IS14_9BURK</name>
<feature type="compositionally biased region" description="Low complexity" evidence="1">
    <location>
        <begin position="57"/>
        <end position="66"/>
    </location>
</feature>
<dbReference type="AlphaFoldDB" id="A0A6N8IS14"/>
<evidence type="ECO:0000313" key="2">
    <source>
        <dbReference type="EMBL" id="MVQ29365.1"/>
    </source>
</evidence>
<dbReference type="EMBL" id="WSEL01000003">
    <property type="protein sequence ID" value="MVQ29365.1"/>
    <property type="molecule type" value="Genomic_DNA"/>
</dbReference>
<feature type="region of interest" description="Disordered" evidence="1">
    <location>
        <begin position="1"/>
        <end position="135"/>
    </location>
</feature>
<evidence type="ECO:0000256" key="1">
    <source>
        <dbReference type="SAM" id="MobiDB-lite"/>
    </source>
</evidence>
<gene>
    <name evidence="2" type="ORF">GON04_07900</name>
</gene>
<feature type="compositionally biased region" description="Basic and acidic residues" evidence="1">
    <location>
        <begin position="78"/>
        <end position="97"/>
    </location>
</feature>
<reference evidence="2 3" key="1">
    <citation type="submission" date="2019-12" db="EMBL/GenBank/DDBJ databases">
        <authorList>
            <person name="Huq M.A."/>
        </authorList>
    </citation>
    <scope>NUCLEOTIDE SEQUENCE [LARGE SCALE GENOMIC DNA]</scope>
    <source>
        <strain evidence="2 3">MAH-25</strain>
    </source>
</reference>
<dbReference type="Proteomes" id="UP000469385">
    <property type="component" value="Unassembled WGS sequence"/>
</dbReference>
<feature type="compositionally biased region" description="Basic and acidic residues" evidence="1">
    <location>
        <begin position="28"/>
        <end position="56"/>
    </location>
</feature>
<organism evidence="2 3">
    <name type="scientific">Ramlibacter pinisoli</name>
    <dbReference type="NCBI Taxonomy" id="2682844"/>
    <lineage>
        <taxon>Bacteria</taxon>
        <taxon>Pseudomonadati</taxon>
        <taxon>Pseudomonadota</taxon>
        <taxon>Betaproteobacteria</taxon>
        <taxon>Burkholderiales</taxon>
        <taxon>Comamonadaceae</taxon>
        <taxon>Ramlibacter</taxon>
    </lineage>
</organism>
<evidence type="ECO:0000313" key="3">
    <source>
        <dbReference type="Proteomes" id="UP000469385"/>
    </source>
</evidence>